<proteinExistence type="predicted"/>
<feature type="chain" id="PRO_5034508050" evidence="1">
    <location>
        <begin position="20"/>
        <end position="141"/>
    </location>
</feature>
<name>A0A8F6TTM9_9RHOB</name>
<reference evidence="2 3" key="1">
    <citation type="submission" date="2021-07" db="EMBL/GenBank/DDBJ databases">
        <title>A novel Jannaschia species isolated from marine dinoflagellate Ceratoperidinium margalefii.</title>
        <authorList>
            <person name="Jiang Y."/>
            <person name="Li Z."/>
        </authorList>
    </citation>
    <scope>NUCLEOTIDE SEQUENCE [LARGE SCALE GENOMIC DNA]</scope>
    <source>
        <strain evidence="2 3">J12C1-MA-4</strain>
    </source>
</reference>
<dbReference type="RefSeq" id="WP_219000475.1">
    <property type="nucleotide sequence ID" value="NZ_CP079194.1"/>
</dbReference>
<dbReference type="KEGG" id="gce:KYE46_09965"/>
<protein>
    <submittedName>
        <fullName evidence="2">Uncharacterized protein</fullName>
    </submittedName>
</protein>
<dbReference type="EMBL" id="CP079194">
    <property type="protein sequence ID" value="QXT38278.1"/>
    <property type="molecule type" value="Genomic_DNA"/>
</dbReference>
<dbReference type="Proteomes" id="UP000825009">
    <property type="component" value="Chromosome"/>
</dbReference>
<accession>A0A8F6TTM9</accession>
<gene>
    <name evidence="2" type="ORF">KYE46_09965</name>
</gene>
<sequence length="141" mass="14932">MAGLRTALTALCVASPALAELELETSPAPYRGLCQMNEVCTPAGHCGAMPALGDTALQIDARGTRMGPDWSDLSEVDRYPSLDAALPLPAISEARRNFLVDLPSDGTARRFALHVQTADPETGAPRLRPQSFVLSCTEVAP</sequence>
<keyword evidence="1" id="KW-0732">Signal</keyword>
<evidence type="ECO:0000313" key="3">
    <source>
        <dbReference type="Proteomes" id="UP000825009"/>
    </source>
</evidence>
<evidence type="ECO:0000313" key="2">
    <source>
        <dbReference type="EMBL" id="QXT38278.1"/>
    </source>
</evidence>
<dbReference type="AlphaFoldDB" id="A0A8F6TTM9"/>
<organism evidence="2 3">
    <name type="scientific">Gymnodinialimonas ceratoperidinii</name>
    <dbReference type="NCBI Taxonomy" id="2856823"/>
    <lineage>
        <taxon>Bacteria</taxon>
        <taxon>Pseudomonadati</taxon>
        <taxon>Pseudomonadota</taxon>
        <taxon>Alphaproteobacteria</taxon>
        <taxon>Rhodobacterales</taxon>
        <taxon>Paracoccaceae</taxon>
        <taxon>Gymnodinialimonas</taxon>
    </lineage>
</organism>
<keyword evidence="3" id="KW-1185">Reference proteome</keyword>
<evidence type="ECO:0000256" key="1">
    <source>
        <dbReference type="SAM" id="SignalP"/>
    </source>
</evidence>
<feature type="signal peptide" evidence="1">
    <location>
        <begin position="1"/>
        <end position="19"/>
    </location>
</feature>